<protein>
    <recommendedName>
        <fullName evidence="1">N-acetyltransferase domain-containing protein</fullName>
    </recommendedName>
</protein>
<feature type="domain" description="N-acetyltransferase" evidence="1">
    <location>
        <begin position="1"/>
        <end position="155"/>
    </location>
</feature>
<dbReference type="PROSITE" id="PS51186">
    <property type="entry name" value="GNAT"/>
    <property type="match status" value="1"/>
</dbReference>
<gene>
    <name evidence="2" type="ORF">GCM10022255_114020</name>
</gene>
<dbReference type="Pfam" id="PF02474">
    <property type="entry name" value="NodA"/>
    <property type="match status" value="1"/>
</dbReference>
<dbReference type="Proteomes" id="UP001500620">
    <property type="component" value="Unassembled WGS sequence"/>
</dbReference>
<keyword evidence="3" id="KW-1185">Reference proteome</keyword>
<dbReference type="InterPro" id="IPR016181">
    <property type="entry name" value="Acyl_CoA_acyltransferase"/>
</dbReference>
<dbReference type="InterPro" id="IPR000182">
    <property type="entry name" value="GNAT_dom"/>
</dbReference>
<reference evidence="3" key="1">
    <citation type="journal article" date="2019" name="Int. J. Syst. Evol. Microbiol.">
        <title>The Global Catalogue of Microorganisms (GCM) 10K type strain sequencing project: providing services to taxonomists for standard genome sequencing and annotation.</title>
        <authorList>
            <consortium name="The Broad Institute Genomics Platform"/>
            <consortium name="The Broad Institute Genome Sequencing Center for Infectious Disease"/>
            <person name="Wu L."/>
            <person name="Ma J."/>
        </authorList>
    </citation>
    <scope>NUCLEOTIDE SEQUENCE [LARGE SCALE GENOMIC DNA]</scope>
    <source>
        <strain evidence="3">JCM 17441</strain>
    </source>
</reference>
<dbReference type="EMBL" id="BAABAT010000091">
    <property type="protein sequence ID" value="GAA4264039.1"/>
    <property type="molecule type" value="Genomic_DNA"/>
</dbReference>
<evidence type="ECO:0000259" key="1">
    <source>
        <dbReference type="PROSITE" id="PS51186"/>
    </source>
</evidence>
<name>A0ABP8DWG6_9ACTN</name>
<dbReference type="SUPFAM" id="SSF55729">
    <property type="entry name" value="Acyl-CoA N-acyltransferases (Nat)"/>
    <property type="match status" value="1"/>
</dbReference>
<sequence>MTMRVVTAWETALSEADHAALSALLQAAFPGPEFAPDRSWPASWARKQARIWLADADGTPLAHLGIERRLAGTESGEVLIAGVGDVAVAPSHHGTGLGAELMRALDAHLRGGPFAADFGFLQCREAVAGFYARTGWTAVANPTRHLAVSDARTVREGHWPTFVRPGRRPLTDWPPGLIDLRGLPW</sequence>
<proteinExistence type="predicted"/>
<evidence type="ECO:0000313" key="3">
    <source>
        <dbReference type="Proteomes" id="UP001500620"/>
    </source>
</evidence>
<dbReference type="CDD" id="cd04301">
    <property type="entry name" value="NAT_SF"/>
    <property type="match status" value="1"/>
</dbReference>
<accession>A0ABP8DWG6</accession>
<comment type="caution">
    <text evidence="2">The sequence shown here is derived from an EMBL/GenBank/DDBJ whole genome shotgun (WGS) entry which is preliminary data.</text>
</comment>
<dbReference type="Gene3D" id="3.40.630.30">
    <property type="match status" value="1"/>
</dbReference>
<organism evidence="2 3">
    <name type="scientific">Dactylosporangium darangshiense</name>
    <dbReference type="NCBI Taxonomy" id="579108"/>
    <lineage>
        <taxon>Bacteria</taxon>
        <taxon>Bacillati</taxon>
        <taxon>Actinomycetota</taxon>
        <taxon>Actinomycetes</taxon>
        <taxon>Micromonosporales</taxon>
        <taxon>Micromonosporaceae</taxon>
        <taxon>Dactylosporangium</taxon>
    </lineage>
</organism>
<evidence type="ECO:0000313" key="2">
    <source>
        <dbReference type="EMBL" id="GAA4264039.1"/>
    </source>
</evidence>
<dbReference type="InterPro" id="IPR003484">
    <property type="entry name" value="NodA"/>
</dbReference>